<dbReference type="VEuPathDB" id="TriTrypDB:Tb927.5.5640"/>
<dbReference type="GO" id="GO:0005886">
    <property type="term" value="C:plasma membrane"/>
    <property type="evidence" value="ECO:0007669"/>
    <property type="project" value="UniProtKB-SubCell"/>
</dbReference>
<reference evidence="11" key="1">
    <citation type="submission" date="2013-02" db="EMBL/GenBank/DDBJ databases">
        <authorList>
            <person name="Cross G.A.M."/>
            <person name="Kim H.-S."/>
            <person name="Wickstead B."/>
        </authorList>
    </citation>
    <scope>NUCLEOTIDE SEQUENCE</scope>
    <source>
        <strain evidence="11">Lister 427</strain>
    </source>
</reference>
<reference evidence="11" key="2">
    <citation type="journal article" date="2014" name="Mol. Biochem. Parasitol.">
        <title>Capturing the variant surface glycoprotein repertoire (the VSGnome) of Trypanosoma brucei Lister 427.</title>
        <authorList>
            <person name="Cross G.A."/>
            <person name="Kim H.S."/>
            <person name="Wickstead B."/>
        </authorList>
    </citation>
    <scope>NUCLEOTIDE SEQUENCE</scope>
    <source>
        <strain evidence="11">Lister 427</strain>
    </source>
</reference>
<evidence type="ECO:0000313" key="11">
    <source>
        <dbReference type="EMBL" id="AGH60574.1"/>
    </source>
</evidence>
<dbReference type="EMBL" id="KC613143">
    <property type="protein sequence ID" value="AGH60574.1"/>
    <property type="molecule type" value="Genomic_DNA"/>
</dbReference>
<keyword evidence="8" id="KW-0449">Lipoprotein</keyword>
<dbReference type="GO" id="GO:0098552">
    <property type="term" value="C:side of membrane"/>
    <property type="evidence" value="ECO:0007669"/>
    <property type="project" value="UniProtKB-KW"/>
</dbReference>
<comment type="function">
    <text evidence="1">VSG forms a coat on the surface of the parasite. The trypanosome evades the immune response of the host by expressing a series of antigenically distinct VSGs from an estimated 1000 VSG genes.</text>
</comment>
<feature type="chain" id="PRO_5004058005" evidence="9">
    <location>
        <begin position="30"/>
        <end position="333"/>
    </location>
</feature>
<evidence type="ECO:0000256" key="5">
    <source>
        <dbReference type="ARBA" id="ARBA00022729"/>
    </source>
</evidence>
<accession>M4SWX2</accession>
<feature type="domain" description="Trypanosome variant surface glycoprotein B-type N-terminal" evidence="10">
    <location>
        <begin position="18"/>
        <end position="332"/>
    </location>
</feature>
<keyword evidence="7" id="KW-0325">Glycoprotein</keyword>
<evidence type="ECO:0000256" key="4">
    <source>
        <dbReference type="ARBA" id="ARBA00022622"/>
    </source>
</evidence>
<sequence>MIYLSMPTRWLFRISVKVALLLITSRAFANIAKDDSVREMGALCWLIELGNKRATLAFQPPTQNTDLDDILELNMSVSDQAWLDLFRDKTNKETIRAFPDDELGQHPDWKERWNKWQAAALNVIKPDGQQDALAKHKLKDITTEKEAAIRPAVQRLAAEATATNEHMQKAAPTENLLNDSALQQKLNTALYGDKTWSDAPSDESKLFKGAATVAGPKSVCEGSTQNNKAVTVTAALLCICTRQNGAGSNEGSACEYVTGTTQTWPGSSNYPAAAAISEAVKLCDLQTKHHITADTLATKLLHITKLIMRVNGAATFGKTTKANARAAKTEACA</sequence>
<dbReference type="InterPro" id="IPR025932">
    <property type="entry name" value="Trypano_VSG_B_N_dom"/>
</dbReference>
<evidence type="ECO:0000256" key="6">
    <source>
        <dbReference type="ARBA" id="ARBA00023136"/>
    </source>
</evidence>
<organism evidence="11">
    <name type="scientific">Trypanosoma brucei</name>
    <dbReference type="NCBI Taxonomy" id="5691"/>
    <lineage>
        <taxon>Eukaryota</taxon>
        <taxon>Discoba</taxon>
        <taxon>Euglenozoa</taxon>
        <taxon>Kinetoplastea</taxon>
        <taxon>Metakinetoplastina</taxon>
        <taxon>Trypanosomatida</taxon>
        <taxon>Trypanosomatidae</taxon>
        <taxon>Trypanosoma</taxon>
    </lineage>
</organism>
<name>M4SWX2_9TRYP</name>
<evidence type="ECO:0000256" key="9">
    <source>
        <dbReference type="SAM" id="SignalP"/>
    </source>
</evidence>
<evidence type="ECO:0000256" key="3">
    <source>
        <dbReference type="ARBA" id="ARBA00022475"/>
    </source>
</evidence>
<dbReference type="VEuPathDB" id="TriTrypDB:Tb427_000557700"/>
<evidence type="ECO:0000256" key="2">
    <source>
        <dbReference type="ARBA" id="ARBA00004609"/>
    </source>
</evidence>
<proteinExistence type="predicted"/>
<evidence type="ECO:0000256" key="7">
    <source>
        <dbReference type="ARBA" id="ARBA00023180"/>
    </source>
</evidence>
<keyword evidence="3" id="KW-1003">Cell membrane</keyword>
<evidence type="ECO:0000259" key="10">
    <source>
        <dbReference type="Pfam" id="PF13206"/>
    </source>
</evidence>
<dbReference type="Pfam" id="PF13206">
    <property type="entry name" value="VSG_B"/>
    <property type="match status" value="1"/>
</dbReference>
<dbReference type="AlphaFoldDB" id="M4SWX2"/>
<dbReference type="VEuPathDB" id="TriTrypDB:Tb1125.Tb11.v5.0950"/>
<evidence type="ECO:0000256" key="1">
    <source>
        <dbReference type="ARBA" id="ARBA00002523"/>
    </source>
</evidence>
<evidence type="ECO:0000256" key="8">
    <source>
        <dbReference type="ARBA" id="ARBA00023288"/>
    </source>
</evidence>
<keyword evidence="5 9" id="KW-0732">Signal</keyword>
<keyword evidence="6" id="KW-0472">Membrane</keyword>
<comment type="subcellular location">
    <subcellularLocation>
        <location evidence="2">Cell membrane</location>
        <topology evidence="2">Lipid-anchor</topology>
        <topology evidence="2">GPI-anchor</topology>
    </subcellularLocation>
</comment>
<keyword evidence="4" id="KW-0336">GPI-anchor</keyword>
<protein>
    <submittedName>
        <fullName evidence="11">Variant surface glycoprotein 1655</fullName>
    </submittedName>
</protein>
<feature type="signal peptide" evidence="9">
    <location>
        <begin position="1"/>
        <end position="29"/>
    </location>
</feature>